<reference evidence="1 2" key="1">
    <citation type="submission" date="2020-07" db="EMBL/GenBank/DDBJ databases">
        <title>Taxonomic proposal: Crassvirales, a new order of highly abundant and diverse bacterial viruses.</title>
        <authorList>
            <person name="Shkoporov A.N."/>
            <person name="Stockdale S.R."/>
            <person name="Guerin E."/>
            <person name="Ross R.P."/>
            <person name="Hill C."/>
        </authorList>
    </citation>
    <scope>NUCLEOTIDE SEQUENCE [LARGE SCALE GENOMIC DNA]</scope>
</reference>
<organism evidence="1 2">
    <name type="scientific">uncultured phage cr118_1</name>
    <dbReference type="NCBI Taxonomy" id="2772063"/>
    <lineage>
        <taxon>Viruses</taxon>
        <taxon>Duplodnaviria</taxon>
        <taxon>Heunggongvirae</taxon>
        <taxon>Uroviricota</taxon>
        <taxon>Caudoviricetes</taxon>
        <taxon>Crassvirales</taxon>
        <taxon>Suoliviridae</taxon>
        <taxon>Uncouvirinae</taxon>
        <taxon>Besingivirus</taxon>
        <taxon>Besingivirus coli</taxon>
    </lineage>
</organism>
<dbReference type="Proteomes" id="UP000594051">
    <property type="component" value="Segment"/>
</dbReference>
<dbReference type="EMBL" id="MT774379">
    <property type="protein sequence ID" value="QOR58407.1"/>
    <property type="molecule type" value="Genomic_DNA"/>
</dbReference>
<dbReference type="KEGG" id="vg:65128878"/>
<dbReference type="GeneID" id="65128878"/>
<sequence length="60" mass="7023">MKLVEWVVFKPNEKQQLEKMLTNGGTKPENITKMMNVFSLPYSEMSKIAKLWSSKMEKKS</sequence>
<evidence type="ECO:0000313" key="1">
    <source>
        <dbReference type="EMBL" id="QOR58407.1"/>
    </source>
</evidence>
<protein>
    <submittedName>
        <fullName evidence="1">Uncharacterized protein</fullName>
    </submittedName>
</protein>
<proteinExistence type="predicted"/>
<evidence type="ECO:0000313" key="2">
    <source>
        <dbReference type="Proteomes" id="UP000594051"/>
    </source>
</evidence>
<dbReference type="RefSeq" id="YP_010110565.1">
    <property type="nucleotide sequence ID" value="NC_055872.1"/>
</dbReference>
<accession>A0A7M1RVF0</accession>
<name>A0A7M1RVF0_9CAUD</name>
<keyword evidence="2" id="KW-1185">Reference proteome</keyword>